<evidence type="ECO:0000256" key="5">
    <source>
        <dbReference type="ARBA" id="ARBA00023014"/>
    </source>
</evidence>
<dbReference type="InterPro" id="IPR034405">
    <property type="entry name" value="F420"/>
</dbReference>
<dbReference type="SFLD" id="SFLDG01064">
    <property type="entry name" value="F420__menaquinone_cofactor_bio"/>
    <property type="match status" value="1"/>
</dbReference>
<dbReference type="InterPro" id="IPR045567">
    <property type="entry name" value="CofH/MnqC-like_C"/>
</dbReference>
<feature type="binding site" evidence="6 7">
    <location>
        <position position="71"/>
    </location>
    <ligand>
        <name>[4Fe-4S] cluster</name>
        <dbReference type="ChEBI" id="CHEBI:49883"/>
        <note>4Fe-4S-S-AdoMet</note>
    </ligand>
</feature>
<dbReference type="Pfam" id="PF19288">
    <property type="entry name" value="CofH_C"/>
    <property type="match status" value="1"/>
</dbReference>
<dbReference type="PANTHER" id="PTHR43076">
    <property type="entry name" value="FO SYNTHASE (COFH)"/>
    <property type="match status" value="1"/>
</dbReference>
<feature type="binding site" evidence="6 7">
    <location>
        <position position="64"/>
    </location>
    <ligand>
        <name>[4Fe-4S] cluster</name>
        <dbReference type="ChEBI" id="CHEBI:49883"/>
        <note>4Fe-4S-S-AdoMet</note>
    </ligand>
</feature>
<dbReference type="Gene3D" id="3.20.20.70">
    <property type="entry name" value="Aldolase class I"/>
    <property type="match status" value="1"/>
</dbReference>
<dbReference type="SFLD" id="SFLDF00343">
    <property type="entry name" value="aminofutalosine_synthase_(mqnE"/>
    <property type="match status" value="1"/>
</dbReference>
<dbReference type="EC" id="2.5.1.120" evidence="6"/>
<comment type="cofactor">
    <cofactor evidence="6 7">
        <name>[4Fe-4S] cluster</name>
        <dbReference type="ChEBI" id="CHEBI:49883"/>
    </cofactor>
    <text evidence="6 7">Binds 1 [4Fe-4S] cluster. The cluster is coordinated with 3 cysteines and an exchangeable S-adenosyl-L-methionine.</text>
</comment>
<evidence type="ECO:0000313" key="10">
    <source>
        <dbReference type="EMBL" id="MSV24524.1"/>
    </source>
</evidence>
<dbReference type="GO" id="GO:0005506">
    <property type="term" value="F:iron ion binding"/>
    <property type="evidence" value="ECO:0007669"/>
    <property type="project" value="UniProtKB-UniRule"/>
</dbReference>
<evidence type="ECO:0000256" key="3">
    <source>
        <dbReference type="ARBA" id="ARBA00022723"/>
    </source>
</evidence>
<feature type="domain" description="Radical SAM core" evidence="9">
    <location>
        <begin position="50"/>
        <end position="287"/>
    </location>
</feature>
<keyword evidence="1 6" id="KW-0004">4Fe-4S</keyword>
<evidence type="ECO:0000259" key="9">
    <source>
        <dbReference type="PROSITE" id="PS51918"/>
    </source>
</evidence>
<dbReference type="GO" id="GO:0044689">
    <property type="term" value="F:7,8-didemethyl-8-hydroxy-5-deazariboflavin synthase activity"/>
    <property type="evidence" value="ECO:0007669"/>
    <property type="project" value="TreeGrafter"/>
</dbReference>
<accession>A0A6I2UWS7</accession>
<gene>
    <name evidence="6" type="primary">mqnE</name>
    <name evidence="10" type="ORF">FYJ78_04850</name>
</gene>
<keyword evidence="4 6" id="KW-0408">Iron</keyword>
<feature type="binding site" evidence="6 7">
    <location>
        <position position="68"/>
    </location>
    <ligand>
        <name>[4Fe-4S] cluster</name>
        <dbReference type="ChEBI" id="CHEBI:49883"/>
        <note>4Fe-4S-S-AdoMet</note>
    </ligand>
</feature>
<evidence type="ECO:0000256" key="2">
    <source>
        <dbReference type="ARBA" id="ARBA00022691"/>
    </source>
</evidence>
<dbReference type="InterPro" id="IPR022432">
    <property type="entry name" value="MqnE"/>
</dbReference>
<dbReference type="PROSITE" id="PS51918">
    <property type="entry name" value="RADICAL_SAM"/>
    <property type="match status" value="1"/>
</dbReference>
<dbReference type="GO" id="GO:0102573">
    <property type="term" value="F:aminodeoxyfutalosine synthase activity"/>
    <property type="evidence" value="ECO:0007669"/>
    <property type="project" value="UniProtKB-EC"/>
</dbReference>
<protein>
    <recommendedName>
        <fullName evidence="6">Aminodeoxyfutalosine synthase</fullName>
        <shortName evidence="6">AFL synthase</shortName>
        <shortName evidence="6">Aminofutalosine synthase</shortName>
        <ecNumber evidence="6">2.5.1.120</ecNumber>
    </recommendedName>
    <alternativeName>
        <fullName evidence="6">Menaquinone biosynthetic enzyme MqnE</fullName>
    </alternativeName>
</protein>
<dbReference type="InterPro" id="IPR006638">
    <property type="entry name" value="Elp3/MiaA/NifB-like_rSAM"/>
</dbReference>
<name>A0A6I2UWS7_9FIRM</name>
<dbReference type="InterPro" id="IPR058240">
    <property type="entry name" value="rSAM_sf"/>
</dbReference>
<keyword evidence="3 6" id="KW-0479">Metal-binding</keyword>
<comment type="catalytic activity">
    <reaction evidence="6">
        <text>3-[(1-carboxyvinyl)-oxy]benzoate + S-adenosyl-L-methionine + H2O = 6-amino-6-deoxyfutalosine + hydrogencarbonate + L-methionine + H(+)</text>
        <dbReference type="Rhea" id="RHEA:33075"/>
        <dbReference type="ChEBI" id="CHEBI:15377"/>
        <dbReference type="ChEBI" id="CHEBI:15378"/>
        <dbReference type="ChEBI" id="CHEBI:17544"/>
        <dbReference type="ChEBI" id="CHEBI:57844"/>
        <dbReference type="ChEBI" id="CHEBI:59789"/>
        <dbReference type="ChEBI" id="CHEBI:64286"/>
        <dbReference type="ChEBI" id="CHEBI:76981"/>
        <dbReference type="EC" id="2.5.1.120"/>
    </reaction>
</comment>
<comment type="function">
    <text evidence="6">Radical SAM enzyme that catalyzes the addition of the adenosyl radical to the double bond of 3-[(1-carboxyvinyl)oxy]benzoate, leading to aminodeoxyfutalosine (AFL), a key intermediate in the formation of menaquinone (MK, vitamin K2) from chorismate.</text>
</comment>
<dbReference type="CDD" id="cd01335">
    <property type="entry name" value="Radical_SAM"/>
    <property type="match status" value="1"/>
</dbReference>
<keyword evidence="11" id="KW-1185">Reference proteome</keyword>
<dbReference type="PIRSF" id="PIRSF004762">
    <property type="entry name" value="CHP00423"/>
    <property type="match status" value="1"/>
</dbReference>
<dbReference type="SUPFAM" id="SSF102114">
    <property type="entry name" value="Radical SAM enzymes"/>
    <property type="match status" value="1"/>
</dbReference>
<dbReference type="RefSeq" id="WP_154620288.1">
    <property type="nucleotide sequence ID" value="NZ_JBQHVT010000003.1"/>
</dbReference>
<dbReference type="SFLD" id="SFLDG01389">
    <property type="entry name" value="menaquinone_synthsis_involved"/>
    <property type="match status" value="1"/>
</dbReference>
<evidence type="ECO:0000256" key="6">
    <source>
        <dbReference type="HAMAP-Rule" id="MF_00993"/>
    </source>
</evidence>
<dbReference type="SMART" id="SM00729">
    <property type="entry name" value="Elp3"/>
    <property type="match status" value="1"/>
</dbReference>
<dbReference type="HAMAP" id="MF_00993">
    <property type="entry name" value="MqnE"/>
    <property type="match status" value="1"/>
</dbReference>
<dbReference type="Proteomes" id="UP000430222">
    <property type="component" value="Unassembled WGS sequence"/>
</dbReference>
<evidence type="ECO:0000256" key="8">
    <source>
        <dbReference type="PIRSR" id="PIRSR004762-2"/>
    </source>
</evidence>
<comment type="caution">
    <text evidence="10">The sequence shown here is derived from an EMBL/GenBank/DDBJ whole genome shotgun (WGS) entry which is preliminary data.</text>
</comment>
<dbReference type="UniPathway" id="UPA00079"/>
<organism evidence="10 11">
    <name type="scientific">Selenomonas montiformis</name>
    <dbReference type="NCBI Taxonomy" id="2652285"/>
    <lineage>
        <taxon>Bacteria</taxon>
        <taxon>Bacillati</taxon>
        <taxon>Bacillota</taxon>
        <taxon>Negativicutes</taxon>
        <taxon>Selenomonadales</taxon>
        <taxon>Selenomonadaceae</taxon>
        <taxon>Selenomonas</taxon>
    </lineage>
</organism>
<dbReference type="InterPro" id="IPR020050">
    <property type="entry name" value="FO_synthase_su2"/>
</dbReference>
<dbReference type="GO" id="GO:0009234">
    <property type="term" value="P:menaquinone biosynthetic process"/>
    <property type="evidence" value="ECO:0007669"/>
    <property type="project" value="UniProtKB-UniRule"/>
</dbReference>
<feature type="binding site" evidence="8">
    <location>
        <position position="177"/>
    </location>
    <ligand>
        <name>S-adenosyl-L-methionine</name>
        <dbReference type="ChEBI" id="CHEBI:59789"/>
    </ligand>
</feature>
<dbReference type="SFLD" id="SFLDF00342">
    <property type="entry name" value="cyclic_dehypoxanthine_futalosi"/>
    <property type="match status" value="1"/>
</dbReference>
<dbReference type="NCBIfam" id="TIGR00423">
    <property type="entry name" value="CofH family radical SAM protein"/>
    <property type="match status" value="1"/>
</dbReference>
<comment type="pathway">
    <text evidence="6">Quinol/quinone metabolism; menaquinone biosynthesis.</text>
</comment>
<comment type="similarity">
    <text evidence="6">Belongs to the radical SAM superfamily. MqnE family.</text>
</comment>
<keyword evidence="6" id="KW-0474">Menaquinone biosynthesis</keyword>
<dbReference type="InterPro" id="IPR007197">
    <property type="entry name" value="rSAM"/>
</dbReference>
<sequence length="376" mass="42197">MTTIAAARAKAETGERLSLADAMTLYQENDLLFLAACARRMKEKKSGRKVFYTVNRHINLTNICRSHCPLCAFQVGQDDPRGFVLEAEDIDRITAEARTVKNLSEVHIVSALHPDKPFSYYLDVVRRVKAALPQVDVKAFTPVEIVNFARQTGKSIREILELLRKAGLDSLPGGGAEILSDRVRRIICPNKATAAEWIETMKTAHRLGIRTNASILYGHVETVEERLQHLITLRDIQDETHGFQAFMLFPFHPAHTELGQTYHLQRVGSWEDLKMMALSRLILDNFDHVKAFWVMLTMPVAQLALGFGADDLDGTIGEEKIIHAAGAKTGRGITRTMLRRIICEAGFEPVERDTFYQAIGGQPAEQTEEKEAVRCD</sequence>
<reference evidence="10 11" key="1">
    <citation type="submission" date="2019-08" db="EMBL/GenBank/DDBJ databases">
        <title>In-depth cultivation of the pig gut microbiome towards novel bacterial diversity and tailored functional studies.</title>
        <authorList>
            <person name="Wylensek D."/>
            <person name="Hitch T.C.A."/>
            <person name="Clavel T."/>
        </authorList>
    </citation>
    <scope>NUCLEOTIDE SEQUENCE [LARGE SCALE GENOMIC DNA]</scope>
    <source>
        <strain evidence="11">WCA-380-WT-3B3</strain>
    </source>
</reference>
<keyword evidence="6" id="KW-0808">Transferase</keyword>
<proteinExistence type="inferred from homology"/>
<dbReference type="EMBL" id="VUNL01000004">
    <property type="protein sequence ID" value="MSV24524.1"/>
    <property type="molecule type" value="Genomic_DNA"/>
</dbReference>
<keyword evidence="5 6" id="KW-0411">Iron-sulfur</keyword>
<dbReference type="Pfam" id="PF04055">
    <property type="entry name" value="Radical_SAM"/>
    <property type="match status" value="1"/>
</dbReference>
<dbReference type="GO" id="GO:0051539">
    <property type="term" value="F:4 iron, 4 sulfur cluster binding"/>
    <property type="evidence" value="ECO:0007669"/>
    <property type="project" value="UniProtKB-KW"/>
</dbReference>
<dbReference type="InterPro" id="IPR013785">
    <property type="entry name" value="Aldolase_TIM"/>
</dbReference>
<dbReference type="SFLD" id="SFLDS00029">
    <property type="entry name" value="Radical_SAM"/>
    <property type="match status" value="1"/>
</dbReference>
<evidence type="ECO:0000256" key="7">
    <source>
        <dbReference type="PIRSR" id="PIRSR004762-1"/>
    </source>
</evidence>
<dbReference type="AlphaFoldDB" id="A0A6I2UWS7"/>
<evidence type="ECO:0000256" key="1">
    <source>
        <dbReference type="ARBA" id="ARBA00022485"/>
    </source>
</evidence>
<evidence type="ECO:0000256" key="4">
    <source>
        <dbReference type="ARBA" id="ARBA00023004"/>
    </source>
</evidence>
<dbReference type="PANTHER" id="PTHR43076:SF7">
    <property type="entry name" value="AMINODEOXYFUTALOSINE SYNTHASE"/>
    <property type="match status" value="1"/>
</dbReference>
<evidence type="ECO:0000313" key="11">
    <source>
        <dbReference type="Proteomes" id="UP000430222"/>
    </source>
</evidence>
<keyword evidence="2 6" id="KW-0949">S-adenosyl-L-methionine</keyword>